<sequence>MIKGPRGGGDAVTMATALSLLLTANRFSQTPPSWVPRVPATPTPLSSAPPAERHVRPTSSCRLSERSLSERGSLPAAGRGGVSLALLGSVSLIPVPVFSGPPSPQPYVLSR</sequence>
<evidence type="ECO:0000256" key="1">
    <source>
        <dbReference type="SAM" id="MobiDB-lite"/>
    </source>
</evidence>
<accession>A0A4Z2GBB8</accession>
<comment type="caution">
    <text evidence="2">The sequence shown here is derived from an EMBL/GenBank/DDBJ whole genome shotgun (WGS) entry which is preliminary data.</text>
</comment>
<feature type="region of interest" description="Disordered" evidence="1">
    <location>
        <begin position="33"/>
        <end position="79"/>
    </location>
</feature>
<reference evidence="2 3" key="1">
    <citation type="submission" date="2019-03" db="EMBL/GenBank/DDBJ databases">
        <title>First draft genome of Liparis tanakae, snailfish: a comprehensive survey of snailfish specific genes.</title>
        <authorList>
            <person name="Kim W."/>
            <person name="Song I."/>
            <person name="Jeong J.-H."/>
            <person name="Kim D."/>
            <person name="Kim S."/>
            <person name="Ryu S."/>
            <person name="Song J.Y."/>
            <person name="Lee S.K."/>
        </authorList>
    </citation>
    <scope>NUCLEOTIDE SEQUENCE [LARGE SCALE GENOMIC DNA]</scope>
    <source>
        <tissue evidence="2">Muscle</tissue>
    </source>
</reference>
<organism evidence="2 3">
    <name type="scientific">Liparis tanakae</name>
    <name type="common">Tanaka's snailfish</name>
    <dbReference type="NCBI Taxonomy" id="230148"/>
    <lineage>
        <taxon>Eukaryota</taxon>
        <taxon>Metazoa</taxon>
        <taxon>Chordata</taxon>
        <taxon>Craniata</taxon>
        <taxon>Vertebrata</taxon>
        <taxon>Euteleostomi</taxon>
        <taxon>Actinopterygii</taxon>
        <taxon>Neopterygii</taxon>
        <taxon>Teleostei</taxon>
        <taxon>Neoteleostei</taxon>
        <taxon>Acanthomorphata</taxon>
        <taxon>Eupercaria</taxon>
        <taxon>Perciformes</taxon>
        <taxon>Cottioidei</taxon>
        <taxon>Cottales</taxon>
        <taxon>Liparidae</taxon>
        <taxon>Liparis</taxon>
    </lineage>
</organism>
<name>A0A4Z2GBB8_9TELE</name>
<feature type="compositionally biased region" description="Low complexity" evidence="1">
    <location>
        <begin position="70"/>
        <end position="79"/>
    </location>
</feature>
<dbReference type="AlphaFoldDB" id="A0A4Z2GBB8"/>
<gene>
    <name evidence="2" type="ORF">EYF80_038922</name>
</gene>
<keyword evidence="3" id="KW-1185">Reference proteome</keyword>
<proteinExistence type="predicted"/>
<evidence type="ECO:0000313" key="2">
    <source>
        <dbReference type="EMBL" id="TNN50898.1"/>
    </source>
</evidence>
<dbReference type="EMBL" id="SRLO01000602">
    <property type="protein sequence ID" value="TNN50898.1"/>
    <property type="molecule type" value="Genomic_DNA"/>
</dbReference>
<evidence type="ECO:0000313" key="3">
    <source>
        <dbReference type="Proteomes" id="UP000314294"/>
    </source>
</evidence>
<dbReference type="Proteomes" id="UP000314294">
    <property type="component" value="Unassembled WGS sequence"/>
</dbReference>
<protein>
    <submittedName>
        <fullName evidence="2">Uncharacterized protein</fullName>
    </submittedName>
</protein>